<dbReference type="RefSeq" id="WP_247378392.1">
    <property type="nucleotide sequence ID" value="NZ_JALLGV010000005.1"/>
</dbReference>
<dbReference type="GO" id="GO:0004497">
    <property type="term" value="F:monooxygenase activity"/>
    <property type="evidence" value="ECO:0007669"/>
    <property type="project" value="UniProtKB-KW"/>
</dbReference>
<dbReference type="PRINTS" id="PR00463">
    <property type="entry name" value="EP450I"/>
</dbReference>
<evidence type="ECO:0000256" key="1">
    <source>
        <dbReference type="ARBA" id="ARBA00010617"/>
    </source>
</evidence>
<dbReference type="AlphaFoldDB" id="A0ABD6CER6"/>
<dbReference type="PROSITE" id="PS00086">
    <property type="entry name" value="CYTOCHROME_P450"/>
    <property type="match status" value="1"/>
</dbReference>
<keyword evidence="9" id="KW-1185">Reference proteome</keyword>
<gene>
    <name evidence="8" type="ORF">ACFR9U_17285</name>
</gene>
<sequence>MGENHPSGEPPGPRQWPVVGNTLQFARAPFAFREYCAATYGDVVALEIAGDQSYMVTDPGAVRQVLVTKHDSFRKGDELQRRLSSLLGDGLLLSEGAFWQRQRQLIQPMFYRERLATYTDMITGYADRLTDDWADGDRRDVQSDMVDVTLQVLAKALFDEDIHGERSVIGEAADVIVDKFDLARVSTYLPEWTPTPTNVRYRRAIAELESLIAEMITARRNADQPPDDLLTRLIEAGDDDERAMSDETLRDEVMTFLLAGHETTALVLTYSLYLLGTNPATQRRVQAELDAELAGTHPTMADLPDLAYTERVIRESMRLYPPIHTLLREPTEPVEIGGYRIPAGALVSTPQWVVHHDARWYDDPWQFDPDRWHDSKHPDRPEFAYFPFGGGPRRCIGEQFATIEAQLVLATILQEFTVEVPNDDLSLAASLTTRPRSPIEAIVHER</sequence>
<protein>
    <submittedName>
        <fullName evidence="8">Cytochrome P450</fullName>
    </submittedName>
</protein>
<evidence type="ECO:0000256" key="3">
    <source>
        <dbReference type="ARBA" id="ARBA00022723"/>
    </source>
</evidence>
<dbReference type="GO" id="GO:0046872">
    <property type="term" value="F:metal ion binding"/>
    <property type="evidence" value="ECO:0007669"/>
    <property type="project" value="UniProtKB-KW"/>
</dbReference>
<evidence type="ECO:0000313" key="9">
    <source>
        <dbReference type="Proteomes" id="UP001597119"/>
    </source>
</evidence>
<evidence type="ECO:0000256" key="4">
    <source>
        <dbReference type="ARBA" id="ARBA00023002"/>
    </source>
</evidence>
<evidence type="ECO:0000256" key="7">
    <source>
        <dbReference type="RuleBase" id="RU000461"/>
    </source>
</evidence>
<dbReference type="InterPro" id="IPR036396">
    <property type="entry name" value="Cyt_P450_sf"/>
</dbReference>
<dbReference type="EMBL" id="JBHUDJ010000014">
    <property type="protein sequence ID" value="MFD1588735.1"/>
    <property type="molecule type" value="Genomic_DNA"/>
</dbReference>
<evidence type="ECO:0000313" key="8">
    <source>
        <dbReference type="EMBL" id="MFD1588735.1"/>
    </source>
</evidence>
<dbReference type="Proteomes" id="UP001597119">
    <property type="component" value="Unassembled WGS sequence"/>
</dbReference>
<evidence type="ECO:0000256" key="5">
    <source>
        <dbReference type="ARBA" id="ARBA00023004"/>
    </source>
</evidence>
<proteinExistence type="inferred from homology"/>
<dbReference type="PRINTS" id="PR00385">
    <property type="entry name" value="P450"/>
</dbReference>
<keyword evidence="2 7" id="KW-0349">Heme</keyword>
<dbReference type="PANTHER" id="PTHR24291">
    <property type="entry name" value="CYTOCHROME P450 FAMILY 4"/>
    <property type="match status" value="1"/>
</dbReference>
<evidence type="ECO:0000256" key="6">
    <source>
        <dbReference type="ARBA" id="ARBA00023033"/>
    </source>
</evidence>
<keyword evidence="6 7" id="KW-0503">Monooxygenase</keyword>
<dbReference type="InterPro" id="IPR050196">
    <property type="entry name" value="Cytochrome_P450_Monoox"/>
</dbReference>
<dbReference type="Pfam" id="PF00067">
    <property type="entry name" value="p450"/>
    <property type="match status" value="1"/>
</dbReference>
<dbReference type="SUPFAM" id="SSF48264">
    <property type="entry name" value="Cytochrome P450"/>
    <property type="match status" value="1"/>
</dbReference>
<accession>A0ABD6CER6</accession>
<dbReference type="PANTHER" id="PTHR24291:SF50">
    <property type="entry name" value="BIFUNCTIONAL ALBAFLAVENONE MONOOXYGENASE_TERPENE SYNTHASE"/>
    <property type="match status" value="1"/>
</dbReference>
<reference evidence="8 9" key="1">
    <citation type="journal article" date="2019" name="Int. J. Syst. Evol. Microbiol.">
        <title>The Global Catalogue of Microorganisms (GCM) 10K type strain sequencing project: providing services to taxonomists for standard genome sequencing and annotation.</title>
        <authorList>
            <consortium name="The Broad Institute Genomics Platform"/>
            <consortium name="The Broad Institute Genome Sequencing Center for Infectious Disease"/>
            <person name="Wu L."/>
            <person name="Ma J."/>
        </authorList>
    </citation>
    <scope>NUCLEOTIDE SEQUENCE [LARGE SCALE GENOMIC DNA]</scope>
    <source>
        <strain evidence="8 9">CGMCC 1.12125</strain>
    </source>
</reference>
<dbReference type="InterPro" id="IPR002401">
    <property type="entry name" value="Cyt_P450_E_grp-I"/>
</dbReference>
<comment type="caution">
    <text evidence="8">The sequence shown here is derived from an EMBL/GenBank/DDBJ whole genome shotgun (WGS) entry which is preliminary data.</text>
</comment>
<dbReference type="Gene3D" id="1.10.630.10">
    <property type="entry name" value="Cytochrome P450"/>
    <property type="match status" value="1"/>
</dbReference>
<keyword evidence="5 7" id="KW-0408">Iron</keyword>
<keyword evidence="3 7" id="KW-0479">Metal-binding</keyword>
<dbReference type="InterPro" id="IPR001128">
    <property type="entry name" value="Cyt_P450"/>
</dbReference>
<evidence type="ECO:0000256" key="2">
    <source>
        <dbReference type="ARBA" id="ARBA00022617"/>
    </source>
</evidence>
<keyword evidence="4 7" id="KW-0560">Oxidoreductase</keyword>
<comment type="similarity">
    <text evidence="1 7">Belongs to the cytochrome P450 family.</text>
</comment>
<name>A0ABD6CER6_9EURY</name>
<dbReference type="InterPro" id="IPR017972">
    <property type="entry name" value="Cyt_P450_CS"/>
</dbReference>
<organism evidence="8 9">
    <name type="scientific">Halorientalis brevis</name>
    <dbReference type="NCBI Taxonomy" id="1126241"/>
    <lineage>
        <taxon>Archaea</taxon>
        <taxon>Methanobacteriati</taxon>
        <taxon>Methanobacteriota</taxon>
        <taxon>Stenosarchaea group</taxon>
        <taxon>Halobacteria</taxon>
        <taxon>Halobacteriales</taxon>
        <taxon>Haloarculaceae</taxon>
        <taxon>Halorientalis</taxon>
    </lineage>
</organism>